<dbReference type="InterPro" id="IPR004046">
    <property type="entry name" value="GST_C"/>
</dbReference>
<dbReference type="Gene3D" id="1.20.1050.10">
    <property type="match status" value="1"/>
</dbReference>
<organism evidence="10 11">
    <name type="scientific">Microcebus murinus</name>
    <name type="common">Gray mouse lemur</name>
    <name type="synonym">Lemur murinus</name>
    <dbReference type="NCBI Taxonomy" id="30608"/>
    <lineage>
        <taxon>Eukaryota</taxon>
        <taxon>Metazoa</taxon>
        <taxon>Chordata</taxon>
        <taxon>Craniata</taxon>
        <taxon>Vertebrata</taxon>
        <taxon>Euteleostomi</taxon>
        <taxon>Mammalia</taxon>
        <taxon>Eutheria</taxon>
        <taxon>Euarchontoglires</taxon>
        <taxon>Primates</taxon>
        <taxon>Strepsirrhini</taxon>
        <taxon>Lemuriformes</taxon>
        <taxon>Cheirogaleidae</taxon>
        <taxon>Microcebus</taxon>
    </lineage>
</organism>
<evidence type="ECO:0000256" key="6">
    <source>
        <dbReference type="ARBA" id="ARBA00022679"/>
    </source>
</evidence>
<reference evidence="10" key="2">
    <citation type="submission" date="2025-08" db="UniProtKB">
        <authorList>
            <consortium name="Ensembl"/>
        </authorList>
    </citation>
    <scope>IDENTIFICATION</scope>
</reference>
<name>A0A8C5Y8L6_MICMU</name>
<dbReference type="InterPro" id="IPR004045">
    <property type="entry name" value="Glutathione_S-Trfase_N"/>
</dbReference>
<protein>
    <recommendedName>
        <fullName evidence="4">glutathione transferase</fullName>
        <ecNumber evidence="4">2.5.1.18</ecNumber>
    </recommendedName>
</protein>
<comment type="similarity">
    <text evidence="2">Belongs to the GST superfamily. Theta family.</text>
</comment>
<evidence type="ECO:0000256" key="1">
    <source>
        <dbReference type="ARBA" id="ARBA00004496"/>
    </source>
</evidence>
<evidence type="ECO:0000256" key="3">
    <source>
        <dbReference type="ARBA" id="ARBA00011738"/>
    </source>
</evidence>
<dbReference type="InterPro" id="IPR036249">
    <property type="entry name" value="Thioredoxin-like_sf"/>
</dbReference>
<dbReference type="PANTHER" id="PTHR43917:SF4">
    <property type="entry name" value="GLUTATHIONE S-TRANSFERASE THETA-2-RELATED"/>
    <property type="match status" value="1"/>
</dbReference>
<sequence>MGLELYLDLPSQPCRAVYIFAKKNGTSNGIPFELRTVELLRQASKEFFQVNSLQRVPVPKDGDFLLTESTAILICLSCKYQTADHWYPPDLQAHTEPTVCPHQVLAPLLGTQVPEEKMDRNRTAMAWALQQLEDHFLGERAFLAGQQVTLADLMALEELILVRSQPADWQLWPGQQRLAAWRARVEAFLGAELCQEAHGQETLPVPPPEACPGMLRLIVRIP</sequence>
<dbReference type="Proteomes" id="UP000694394">
    <property type="component" value="Chromosome 21"/>
</dbReference>
<reference evidence="10" key="1">
    <citation type="submission" date="2016-12" db="EMBL/GenBank/DDBJ databases">
        <title>Mouse lemur reference genome and diversity panel.</title>
        <authorList>
            <person name="Harris R."/>
            <person name="Larsen P."/>
            <person name="Liu Y."/>
            <person name="Hughes D.S."/>
            <person name="Murali S."/>
            <person name="Raveendran M."/>
            <person name="Korchina V."/>
            <person name="Wang M."/>
            <person name="Jhangiani S."/>
            <person name="Bandaranaike D."/>
            <person name="Bellair M."/>
            <person name="Blankenburg K."/>
            <person name="Chao H."/>
            <person name="Dahdouli M."/>
            <person name="Dinh H."/>
            <person name="Doddapaneni H."/>
            <person name="English A."/>
            <person name="Firestine M."/>
            <person name="Gnanaolivu R."/>
            <person name="Gross S."/>
            <person name="Hernandez B."/>
            <person name="Javaid M."/>
            <person name="Jayaseelan J."/>
            <person name="Jones J."/>
            <person name="Khan Z."/>
            <person name="Kovar C."/>
            <person name="Kurapati P."/>
            <person name="Le B."/>
            <person name="Lee S."/>
            <person name="Li M."/>
            <person name="Mathew T."/>
            <person name="Narasimhan A."/>
            <person name="Ngo D."/>
            <person name="Nguyen L."/>
            <person name="Okwuonu G."/>
            <person name="Ongeri F."/>
            <person name="Osuji N."/>
            <person name="Pu L.-L."/>
            <person name="Puazo M."/>
            <person name="Quiroz J."/>
            <person name="Raj R."/>
            <person name="Rajbhandari K."/>
            <person name="Reid J.G."/>
            <person name="Santibanez J."/>
            <person name="Sexton D."/>
            <person name="Skinner E."/>
            <person name="Vee V."/>
            <person name="Weissenberger G."/>
            <person name="Wu Y."/>
            <person name="Xin Y."/>
            <person name="Han Y."/>
            <person name="Campbell C."/>
            <person name="Brown A."/>
            <person name="Sullivan B."/>
            <person name="Shelton J."/>
            <person name="Brown S."/>
            <person name="Dudchenko O."/>
            <person name="Machol I."/>
            <person name="Durand N."/>
            <person name="Shamim M."/>
            <person name="Lieberman A."/>
            <person name="Muzny D.M."/>
            <person name="Richards S."/>
            <person name="Yoder A."/>
            <person name="Worley K.C."/>
            <person name="Rogers J."/>
            <person name="Gibbs R.A."/>
        </authorList>
    </citation>
    <scope>NUCLEOTIDE SEQUENCE [LARGE SCALE GENOMIC DNA]</scope>
</reference>
<dbReference type="GO" id="GO:0006749">
    <property type="term" value="P:glutathione metabolic process"/>
    <property type="evidence" value="ECO:0007669"/>
    <property type="project" value="TreeGrafter"/>
</dbReference>
<dbReference type="Ensembl" id="ENSMICT00000058622.1">
    <property type="protein sequence ID" value="ENSMICP00000047593.1"/>
    <property type="gene ID" value="ENSMICG00000047511.1"/>
</dbReference>
<dbReference type="PANTHER" id="PTHR43917">
    <property type="match status" value="1"/>
</dbReference>
<dbReference type="InterPro" id="IPR051369">
    <property type="entry name" value="GST_Theta"/>
</dbReference>
<feature type="domain" description="GST N-terminal" evidence="8">
    <location>
        <begin position="1"/>
        <end position="84"/>
    </location>
</feature>
<dbReference type="Pfam" id="PF00043">
    <property type="entry name" value="GST_C"/>
    <property type="match status" value="1"/>
</dbReference>
<evidence type="ECO:0000313" key="11">
    <source>
        <dbReference type="Proteomes" id="UP000694394"/>
    </source>
</evidence>
<reference evidence="10" key="3">
    <citation type="submission" date="2025-09" db="UniProtKB">
        <authorList>
            <consortium name="Ensembl"/>
        </authorList>
    </citation>
    <scope>IDENTIFICATION</scope>
</reference>
<dbReference type="EMBL" id="ABDC03024693">
    <property type="status" value="NOT_ANNOTATED_CDS"/>
    <property type="molecule type" value="Genomic_DNA"/>
</dbReference>
<dbReference type="InterPro" id="IPR036282">
    <property type="entry name" value="Glutathione-S-Trfase_C_sf"/>
</dbReference>
<keyword evidence="5" id="KW-0963">Cytoplasm</keyword>
<dbReference type="EC" id="2.5.1.18" evidence="4"/>
<dbReference type="PROSITE" id="PS50404">
    <property type="entry name" value="GST_NTER"/>
    <property type="match status" value="1"/>
</dbReference>
<keyword evidence="11" id="KW-1185">Reference proteome</keyword>
<keyword evidence="6" id="KW-0808">Transferase</keyword>
<comment type="subunit">
    <text evidence="3">Homodimer.</text>
</comment>
<dbReference type="GO" id="GO:0004364">
    <property type="term" value="F:glutathione transferase activity"/>
    <property type="evidence" value="ECO:0007669"/>
    <property type="project" value="UniProtKB-EC"/>
</dbReference>
<dbReference type="SUPFAM" id="SSF52833">
    <property type="entry name" value="Thioredoxin-like"/>
    <property type="match status" value="1"/>
</dbReference>
<dbReference type="InterPro" id="IPR010987">
    <property type="entry name" value="Glutathione-S-Trfase_C-like"/>
</dbReference>
<feature type="domain" description="GST C-terminal" evidence="9">
    <location>
        <begin position="78"/>
        <end position="208"/>
    </location>
</feature>
<accession>A0A8C5Y8L6</accession>
<proteinExistence type="inferred from homology"/>
<dbReference type="GeneTree" id="ENSGT00940000162786"/>
<evidence type="ECO:0000259" key="8">
    <source>
        <dbReference type="PROSITE" id="PS50404"/>
    </source>
</evidence>
<dbReference type="GO" id="GO:0005737">
    <property type="term" value="C:cytoplasm"/>
    <property type="evidence" value="ECO:0007669"/>
    <property type="project" value="UniProtKB-SubCell"/>
</dbReference>
<comment type="subcellular location">
    <subcellularLocation>
        <location evidence="1">Cytoplasm</location>
    </subcellularLocation>
</comment>
<dbReference type="SUPFAM" id="SSF47616">
    <property type="entry name" value="GST C-terminal domain-like"/>
    <property type="match status" value="1"/>
</dbReference>
<comment type="catalytic activity">
    <reaction evidence="7">
        <text>RX + glutathione = an S-substituted glutathione + a halide anion + H(+)</text>
        <dbReference type="Rhea" id="RHEA:16437"/>
        <dbReference type="ChEBI" id="CHEBI:15378"/>
        <dbReference type="ChEBI" id="CHEBI:16042"/>
        <dbReference type="ChEBI" id="CHEBI:17792"/>
        <dbReference type="ChEBI" id="CHEBI:57925"/>
        <dbReference type="ChEBI" id="CHEBI:90779"/>
        <dbReference type="EC" id="2.5.1.18"/>
    </reaction>
</comment>
<evidence type="ECO:0000256" key="7">
    <source>
        <dbReference type="ARBA" id="ARBA00047960"/>
    </source>
</evidence>
<evidence type="ECO:0000259" key="9">
    <source>
        <dbReference type="PROSITE" id="PS50405"/>
    </source>
</evidence>
<evidence type="ECO:0000256" key="2">
    <source>
        <dbReference type="ARBA" id="ARBA00009899"/>
    </source>
</evidence>
<dbReference type="FunFam" id="3.40.30.10:FF:000086">
    <property type="entry name" value="Glutathione S-transferase theta-1"/>
    <property type="match status" value="1"/>
</dbReference>
<dbReference type="Pfam" id="PF02798">
    <property type="entry name" value="GST_N"/>
    <property type="match status" value="1"/>
</dbReference>
<dbReference type="AlphaFoldDB" id="A0A8C5Y8L6"/>
<evidence type="ECO:0000256" key="5">
    <source>
        <dbReference type="ARBA" id="ARBA00022490"/>
    </source>
</evidence>
<evidence type="ECO:0000256" key="4">
    <source>
        <dbReference type="ARBA" id="ARBA00012452"/>
    </source>
</evidence>
<evidence type="ECO:0000313" key="10">
    <source>
        <dbReference type="Ensembl" id="ENSMICP00000047593.1"/>
    </source>
</evidence>
<dbReference type="PROSITE" id="PS50405">
    <property type="entry name" value="GST_CTER"/>
    <property type="match status" value="1"/>
</dbReference>
<dbReference type="Gene3D" id="3.40.30.10">
    <property type="entry name" value="Glutaredoxin"/>
    <property type="match status" value="1"/>
</dbReference>
<gene>
    <name evidence="10" type="primary">LOC105862780</name>
</gene>